<keyword evidence="1" id="KW-0472">Membrane</keyword>
<proteinExistence type="predicted"/>
<evidence type="ECO:0000313" key="3">
    <source>
        <dbReference type="Proteomes" id="UP000019812"/>
    </source>
</evidence>
<evidence type="ECO:0000256" key="1">
    <source>
        <dbReference type="SAM" id="Phobius"/>
    </source>
</evidence>
<keyword evidence="1" id="KW-0812">Transmembrane</keyword>
<sequence>MLAWQWQALRHNVALLYYLQHAGTNLALGLLFGRSLIGQGEPLVTRFARLAHHGVVSDAQLRYTRQVTIAWTAFFGVTASLSTALFLFASPTVWSIFANLLTMPLLGLMFAGEYLVRHRVLPPADRTRIADTIRGYREAVRQPGSLANDR</sequence>
<feature type="transmembrane region" description="Helical" evidence="1">
    <location>
        <begin position="96"/>
        <end position="116"/>
    </location>
</feature>
<comment type="caution">
    <text evidence="2">The sequence shown here is derived from an EMBL/GenBank/DDBJ whole genome shotgun (WGS) entry which is preliminary data.</text>
</comment>
<protein>
    <submittedName>
        <fullName evidence="2">Putative membrane protein</fullName>
    </submittedName>
</protein>
<accession>A0A084Y3L3</accession>
<evidence type="ECO:0000313" key="2">
    <source>
        <dbReference type="EMBL" id="KFB69307.1"/>
    </source>
</evidence>
<dbReference type="EMBL" id="JDSS02000016">
    <property type="protein sequence ID" value="KFB69307.1"/>
    <property type="molecule type" value="Genomic_DNA"/>
</dbReference>
<organism evidence="2 3">
    <name type="scientific">Candidatus Accumulibacter vicinus</name>
    <dbReference type="NCBI Taxonomy" id="2954382"/>
    <lineage>
        <taxon>Bacteria</taxon>
        <taxon>Pseudomonadati</taxon>
        <taxon>Pseudomonadota</taxon>
        <taxon>Betaproteobacteria</taxon>
        <taxon>Candidatus Accumulibacter</taxon>
    </lineage>
</organism>
<dbReference type="AlphaFoldDB" id="A0A084Y3L3"/>
<name>A0A084Y3L3_9PROT</name>
<feature type="transmembrane region" description="Helical" evidence="1">
    <location>
        <begin position="69"/>
        <end position="90"/>
    </location>
</feature>
<dbReference type="STRING" id="1457154.CAPSK01_001053"/>
<keyword evidence="1" id="KW-1133">Transmembrane helix</keyword>
<gene>
    <name evidence="2" type="ORF">CAPSK01_001053</name>
</gene>
<reference evidence="2 3" key="1">
    <citation type="submission" date="2014-07" db="EMBL/GenBank/DDBJ databases">
        <title>Expanding our view of genomic diversity in Candidatus Accumulibacter clades.</title>
        <authorList>
            <person name="Skennerton C.T."/>
            <person name="Barr J.J."/>
            <person name="Slater F.R."/>
            <person name="Bond P.L."/>
            <person name="Tyson G.W."/>
        </authorList>
    </citation>
    <scope>NUCLEOTIDE SEQUENCE [LARGE SCALE GENOMIC DNA]</scope>
    <source>
        <strain evidence="3">SK-01</strain>
    </source>
</reference>
<dbReference type="Proteomes" id="UP000019812">
    <property type="component" value="Unassembled WGS sequence"/>
</dbReference>